<dbReference type="OrthoDB" id="664960at2759"/>
<gene>
    <name evidence="5" type="ORF">SI8410_16020425</name>
</gene>
<evidence type="ECO:0000256" key="3">
    <source>
        <dbReference type="SAM" id="MobiDB-lite"/>
    </source>
</evidence>
<dbReference type="GO" id="GO:0043531">
    <property type="term" value="F:ADP binding"/>
    <property type="evidence" value="ECO:0007669"/>
    <property type="project" value="InterPro"/>
</dbReference>
<dbReference type="AlphaFoldDB" id="A0A7I8LI81"/>
<evidence type="ECO:0000256" key="1">
    <source>
        <dbReference type="ARBA" id="ARBA00022821"/>
    </source>
</evidence>
<dbReference type="GO" id="GO:0005524">
    <property type="term" value="F:ATP binding"/>
    <property type="evidence" value="ECO:0007669"/>
    <property type="project" value="UniProtKB-KW"/>
</dbReference>
<dbReference type="SUPFAM" id="SSF52540">
    <property type="entry name" value="P-loop containing nucleoside triphosphate hydrolases"/>
    <property type="match status" value="1"/>
</dbReference>
<keyword evidence="2" id="KW-0067">ATP-binding</keyword>
<evidence type="ECO:0000313" key="6">
    <source>
        <dbReference type="Proteomes" id="UP000663760"/>
    </source>
</evidence>
<proteinExistence type="predicted"/>
<dbReference type="InterPro" id="IPR027417">
    <property type="entry name" value="P-loop_NTPase"/>
</dbReference>
<keyword evidence="2" id="KW-0547">Nucleotide-binding</keyword>
<feature type="domain" description="NB-ARC" evidence="4">
    <location>
        <begin position="178"/>
        <end position="233"/>
    </location>
</feature>
<reference evidence="5" key="1">
    <citation type="submission" date="2020-02" db="EMBL/GenBank/DDBJ databases">
        <authorList>
            <person name="Scholz U."/>
            <person name="Mascher M."/>
            <person name="Fiebig A."/>
        </authorList>
    </citation>
    <scope>NUCLEOTIDE SEQUENCE</scope>
</reference>
<sequence length="428" mass="47326">MNPFLACLGFFWDPLSQGVHNFLQSSTGGVVSCVWNLAAGGIVTLILLDSRAEELGREMKELTDIRADLLTEIRNGKLDNKGPTQQAKTWLDEQNKIEDRVDKFRVSFQQRGDSSEGCSLLSSYRLCCEAAECLKEVQRLKTQKNNLPLLIQAPPPAVVPLPSSSVSMVGEEETLSEIRRLVEDDEVGIIGIYGLGGVGKTTLLKAINHELHQRGPPRFDLVIWATVSKEGDILEVRPGPDPSSGTTKQGQHHAEDPLPEEVLLLDDLWDKLDLGAVGVPFSTSFIRNGSKIVFTTRSEKVCNEMDAQRKVKVPLLNQASSWTLFCQKLGKGEDQWDPFVRSLAEAVAKKCGGLPITLITVGRAMAEVTSRGEWEEALMALKGIPAAPGDMEEKVLKLLKFSFDRLKDTSTRECLLYCALFPRGWEHL</sequence>
<dbReference type="InterPro" id="IPR002182">
    <property type="entry name" value="NB-ARC"/>
</dbReference>
<dbReference type="PRINTS" id="PR00364">
    <property type="entry name" value="DISEASERSIST"/>
</dbReference>
<dbReference type="Pfam" id="PF00931">
    <property type="entry name" value="NB-ARC"/>
    <property type="match status" value="2"/>
</dbReference>
<keyword evidence="1" id="KW-0611">Plant defense</keyword>
<feature type="domain" description="NB-ARC" evidence="4">
    <location>
        <begin position="262"/>
        <end position="333"/>
    </location>
</feature>
<dbReference type="InterPro" id="IPR050905">
    <property type="entry name" value="Plant_NBS-LRR"/>
</dbReference>
<protein>
    <recommendedName>
        <fullName evidence="4">NB-ARC domain-containing protein</fullName>
    </recommendedName>
</protein>
<dbReference type="InterPro" id="IPR042197">
    <property type="entry name" value="Apaf_helical"/>
</dbReference>
<dbReference type="GO" id="GO:0006952">
    <property type="term" value="P:defense response"/>
    <property type="evidence" value="ECO:0007669"/>
    <property type="project" value="UniProtKB-KW"/>
</dbReference>
<evidence type="ECO:0000259" key="4">
    <source>
        <dbReference type="Pfam" id="PF00931"/>
    </source>
</evidence>
<dbReference type="FunFam" id="1.10.8.430:FF:000003">
    <property type="entry name" value="Probable disease resistance protein At5g66910"/>
    <property type="match status" value="1"/>
</dbReference>
<dbReference type="Gene3D" id="3.40.50.300">
    <property type="entry name" value="P-loop containing nucleotide triphosphate hydrolases"/>
    <property type="match status" value="1"/>
</dbReference>
<accession>A0A7I8LI81</accession>
<dbReference type="EMBL" id="LR746279">
    <property type="protein sequence ID" value="CAA7409747.1"/>
    <property type="molecule type" value="Genomic_DNA"/>
</dbReference>
<organism evidence="5 6">
    <name type="scientific">Spirodela intermedia</name>
    <name type="common">Intermediate duckweed</name>
    <dbReference type="NCBI Taxonomy" id="51605"/>
    <lineage>
        <taxon>Eukaryota</taxon>
        <taxon>Viridiplantae</taxon>
        <taxon>Streptophyta</taxon>
        <taxon>Embryophyta</taxon>
        <taxon>Tracheophyta</taxon>
        <taxon>Spermatophyta</taxon>
        <taxon>Magnoliopsida</taxon>
        <taxon>Liliopsida</taxon>
        <taxon>Araceae</taxon>
        <taxon>Lemnoideae</taxon>
        <taxon>Spirodela</taxon>
    </lineage>
</organism>
<dbReference type="Proteomes" id="UP000663760">
    <property type="component" value="Chromosome 16"/>
</dbReference>
<dbReference type="Gene3D" id="1.10.8.430">
    <property type="entry name" value="Helical domain of apoptotic protease-activating factors"/>
    <property type="match status" value="1"/>
</dbReference>
<evidence type="ECO:0000256" key="2">
    <source>
        <dbReference type="ARBA" id="ARBA00022840"/>
    </source>
</evidence>
<keyword evidence="6" id="KW-1185">Reference proteome</keyword>
<dbReference type="PANTHER" id="PTHR33463">
    <property type="entry name" value="NB-ARC DOMAIN-CONTAINING PROTEIN-RELATED"/>
    <property type="match status" value="1"/>
</dbReference>
<name>A0A7I8LI81_SPIIN</name>
<feature type="region of interest" description="Disordered" evidence="3">
    <location>
        <begin position="233"/>
        <end position="255"/>
    </location>
</feature>
<dbReference type="PANTHER" id="PTHR33463:SF209">
    <property type="entry name" value="DISEASE RESISTANCE PROTEIN RPS2-LIKE"/>
    <property type="match status" value="1"/>
</dbReference>
<evidence type="ECO:0000313" key="5">
    <source>
        <dbReference type="EMBL" id="CAA7409747.1"/>
    </source>
</evidence>